<dbReference type="KEGG" id="pgs:CPT03_00640"/>
<keyword evidence="2" id="KW-1185">Reference proteome</keyword>
<sequence>MTIKQILPITLSLCLFMSCKKNNEKVVFNGTYKGKFIEGLTNQLVSVNAEIKFDGTDYIATNGTGIFAVENSQIKFSMAYIATMDYIGNKVLNGDYKFVIKGDSLILDRITSEINYKNQYRLKRMN</sequence>
<evidence type="ECO:0000313" key="2">
    <source>
        <dbReference type="Proteomes" id="UP000223749"/>
    </source>
</evidence>
<evidence type="ECO:0000313" key="1">
    <source>
        <dbReference type="EMBL" id="ATP55077.1"/>
    </source>
</evidence>
<name>A0A2D1U0E5_9SPHI</name>
<gene>
    <name evidence="1" type="ORF">CPT03_00640</name>
</gene>
<dbReference type="Proteomes" id="UP000223749">
    <property type="component" value="Chromosome"/>
</dbReference>
<dbReference type="PROSITE" id="PS51257">
    <property type="entry name" value="PROKAR_LIPOPROTEIN"/>
    <property type="match status" value="1"/>
</dbReference>
<proteinExistence type="predicted"/>
<organism evidence="1 2">
    <name type="scientific">Pedobacter ginsengisoli</name>
    <dbReference type="NCBI Taxonomy" id="363852"/>
    <lineage>
        <taxon>Bacteria</taxon>
        <taxon>Pseudomonadati</taxon>
        <taxon>Bacteroidota</taxon>
        <taxon>Sphingobacteriia</taxon>
        <taxon>Sphingobacteriales</taxon>
        <taxon>Sphingobacteriaceae</taxon>
        <taxon>Pedobacter</taxon>
    </lineage>
</organism>
<accession>A0A2D1U0E5</accession>
<dbReference type="EMBL" id="CP024091">
    <property type="protein sequence ID" value="ATP55077.1"/>
    <property type="molecule type" value="Genomic_DNA"/>
</dbReference>
<protein>
    <submittedName>
        <fullName evidence="1">Uncharacterized protein</fullName>
    </submittedName>
</protein>
<dbReference type="AlphaFoldDB" id="A0A2D1U0E5"/>
<reference evidence="1 2" key="1">
    <citation type="submission" date="2017-10" db="EMBL/GenBank/DDBJ databases">
        <title>Whole genome of Pedobacter ginsengisoli T01R-27 isolated from tomato rhizosphere.</title>
        <authorList>
            <person name="Weon H.-Y."/>
            <person name="Lee S.A."/>
            <person name="Sang M.K."/>
            <person name="Song J."/>
        </authorList>
    </citation>
    <scope>NUCLEOTIDE SEQUENCE [LARGE SCALE GENOMIC DNA]</scope>
    <source>
        <strain evidence="1 2">T01R-27</strain>
    </source>
</reference>